<reference evidence="5" key="2">
    <citation type="submission" date="2019-10" db="EMBL/GenBank/DDBJ databases">
        <title>A de novo genome assembly of a pear dwarfing rootstock.</title>
        <authorList>
            <person name="Wang F."/>
            <person name="Wang J."/>
            <person name="Li S."/>
            <person name="Zhang Y."/>
            <person name="Fang M."/>
            <person name="Ma L."/>
            <person name="Zhao Y."/>
            <person name="Jiang S."/>
        </authorList>
    </citation>
    <scope>NUCLEOTIDE SEQUENCE [LARGE SCALE GENOMIC DNA]</scope>
</reference>
<dbReference type="InterPro" id="IPR036378">
    <property type="entry name" value="FAS1_dom_sf"/>
</dbReference>
<dbReference type="AlphaFoldDB" id="A0A5N5IBS7"/>
<accession>A0A5N5IBS7</accession>
<name>A0A5N5IBS7_9ROSA</name>
<protein>
    <recommendedName>
        <fullName evidence="3">FAS1 domain-containing protein</fullName>
    </recommendedName>
</protein>
<feature type="signal peptide" evidence="2">
    <location>
        <begin position="1"/>
        <end position="21"/>
    </location>
</feature>
<dbReference type="Proteomes" id="UP000327157">
    <property type="component" value="Chromosome 5"/>
</dbReference>
<dbReference type="SUPFAM" id="SSF82153">
    <property type="entry name" value="FAS1 domain"/>
    <property type="match status" value="1"/>
</dbReference>
<evidence type="ECO:0000256" key="1">
    <source>
        <dbReference type="ARBA" id="ARBA00007843"/>
    </source>
</evidence>
<comment type="similarity">
    <text evidence="1">Belongs to the fasciclin-like AGP family.</text>
</comment>
<keyword evidence="2" id="KW-0732">Signal</keyword>
<dbReference type="EMBL" id="SMOL01000004">
    <property type="protein sequence ID" value="KAB2637616.1"/>
    <property type="molecule type" value="Genomic_DNA"/>
</dbReference>
<reference evidence="4 5" key="1">
    <citation type="submission" date="2019-09" db="EMBL/GenBank/DDBJ databases">
        <authorList>
            <person name="Ou C."/>
        </authorList>
    </citation>
    <scope>NUCLEOTIDE SEQUENCE [LARGE SCALE GENOMIC DNA]</scope>
    <source>
        <strain evidence="4">S2</strain>
        <tissue evidence="4">Leaf</tissue>
    </source>
</reference>
<dbReference type="InterPro" id="IPR053339">
    <property type="entry name" value="FAS1_domain_protein"/>
</dbReference>
<dbReference type="SMART" id="SM00554">
    <property type="entry name" value="FAS1"/>
    <property type="match status" value="1"/>
</dbReference>
<keyword evidence="5" id="KW-1185">Reference proteome</keyword>
<comment type="caution">
    <text evidence="4">The sequence shown here is derived from an EMBL/GenBank/DDBJ whole genome shotgun (WGS) entry which is preliminary data.</text>
</comment>
<proteinExistence type="inferred from homology"/>
<evidence type="ECO:0000313" key="5">
    <source>
        <dbReference type="Proteomes" id="UP000327157"/>
    </source>
</evidence>
<evidence type="ECO:0000259" key="3">
    <source>
        <dbReference type="SMART" id="SM00554"/>
    </source>
</evidence>
<reference evidence="4 5" key="3">
    <citation type="submission" date="2019-11" db="EMBL/GenBank/DDBJ databases">
        <title>A de novo genome assembly of a pear dwarfing rootstock.</title>
        <authorList>
            <person name="Wang F."/>
            <person name="Wang J."/>
            <person name="Li S."/>
            <person name="Zhang Y."/>
            <person name="Fang M."/>
            <person name="Ma L."/>
            <person name="Zhao Y."/>
            <person name="Jiang S."/>
        </authorList>
    </citation>
    <scope>NUCLEOTIDE SEQUENCE [LARGE SCALE GENOMIC DNA]</scope>
    <source>
        <strain evidence="4">S2</strain>
        <tissue evidence="4">Leaf</tissue>
    </source>
</reference>
<gene>
    <name evidence="4" type="ORF">D8674_028150</name>
</gene>
<dbReference type="InterPro" id="IPR000782">
    <property type="entry name" value="FAS1_domain"/>
</dbReference>
<organism evidence="4 5">
    <name type="scientific">Pyrus ussuriensis x Pyrus communis</name>
    <dbReference type="NCBI Taxonomy" id="2448454"/>
    <lineage>
        <taxon>Eukaryota</taxon>
        <taxon>Viridiplantae</taxon>
        <taxon>Streptophyta</taxon>
        <taxon>Embryophyta</taxon>
        <taxon>Tracheophyta</taxon>
        <taxon>Spermatophyta</taxon>
        <taxon>Magnoliopsida</taxon>
        <taxon>eudicotyledons</taxon>
        <taxon>Gunneridae</taxon>
        <taxon>Pentapetalae</taxon>
        <taxon>rosids</taxon>
        <taxon>fabids</taxon>
        <taxon>Rosales</taxon>
        <taxon>Rosaceae</taxon>
        <taxon>Amygdaloideae</taxon>
        <taxon>Maleae</taxon>
        <taxon>Pyrus</taxon>
    </lineage>
</organism>
<dbReference type="OrthoDB" id="1934418at2759"/>
<dbReference type="Gene3D" id="2.30.180.10">
    <property type="entry name" value="FAS1 domain"/>
    <property type="match status" value="1"/>
</dbReference>
<sequence length="167" mass="18578">MDRRSLFILVVLFLLWESAPSLQVHALNSTDVQAAVTDMRSKSYYGFAILLQMLNATSQPYRTLTFLMPSDSELSASPISIDHLEDFLISHAVPMPLLLNDFLHFPTGSLIPSGVENKMIRINNRGRPNFAVNNAHIVTPNICLNSYIRCHGIDAVIKYDNGSSISS</sequence>
<evidence type="ECO:0000256" key="2">
    <source>
        <dbReference type="SAM" id="SignalP"/>
    </source>
</evidence>
<feature type="chain" id="PRO_5024342600" description="FAS1 domain-containing protein" evidence="2">
    <location>
        <begin position="22"/>
        <end position="167"/>
    </location>
</feature>
<dbReference type="PANTHER" id="PTHR36069">
    <property type="entry name" value="EXPRESSED PROTEIN-RELATED"/>
    <property type="match status" value="1"/>
</dbReference>
<dbReference type="Pfam" id="PF02469">
    <property type="entry name" value="Fasciclin"/>
    <property type="match status" value="1"/>
</dbReference>
<feature type="domain" description="FAS1" evidence="3">
    <location>
        <begin position="65"/>
        <end position="160"/>
    </location>
</feature>
<dbReference type="PANTHER" id="PTHR36069:SF3">
    <property type="entry name" value="FAS1 DOMAIN-CONTAINING PROTEIN"/>
    <property type="match status" value="1"/>
</dbReference>
<evidence type="ECO:0000313" key="4">
    <source>
        <dbReference type="EMBL" id="KAB2637616.1"/>
    </source>
</evidence>